<feature type="region of interest" description="Disordered" evidence="7">
    <location>
        <begin position="662"/>
        <end position="752"/>
    </location>
</feature>
<feature type="compositionally biased region" description="Polar residues" evidence="7">
    <location>
        <begin position="724"/>
        <end position="752"/>
    </location>
</feature>
<keyword evidence="8" id="KW-0472">Membrane</keyword>
<keyword evidence="6" id="KW-0539">Nucleus</keyword>
<dbReference type="CDD" id="cd12148">
    <property type="entry name" value="fungal_TF_MHR"/>
    <property type="match status" value="1"/>
</dbReference>
<evidence type="ECO:0000256" key="2">
    <source>
        <dbReference type="ARBA" id="ARBA00022833"/>
    </source>
</evidence>
<keyword evidence="2" id="KW-0862">Zinc</keyword>
<accession>A0AAN7WAA0</accession>
<name>A0AAN7WAA0_9PEZI</name>
<feature type="domain" description="Xylanolytic transcriptional activator regulatory" evidence="9">
    <location>
        <begin position="362"/>
        <end position="434"/>
    </location>
</feature>
<proteinExistence type="predicted"/>
<feature type="compositionally biased region" description="Basic and acidic residues" evidence="7">
    <location>
        <begin position="685"/>
        <end position="694"/>
    </location>
</feature>
<dbReference type="GO" id="GO:0008270">
    <property type="term" value="F:zinc ion binding"/>
    <property type="evidence" value="ECO:0007669"/>
    <property type="project" value="InterPro"/>
</dbReference>
<organism evidence="10 11">
    <name type="scientific">Elasticomyces elasticus</name>
    <dbReference type="NCBI Taxonomy" id="574655"/>
    <lineage>
        <taxon>Eukaryota</taxon>
        <taxon>Fungi</taxon>
        <taxon>Dikarya</taxon>
        <taxon>Ascomycota</taxon>
        <taxon>Pezizomycotina</taxon>
        <taxon>Dothideomycetes</taxon>
        <taxon>Dothideomycetidae</taxon>
        <taxon>Mycosphaerellales</taxon>
        <taxon>Teratosphaeriaceae</taxon>
        <taxon>Elasticomyces</taxon>
    </lineage>
</organism>
<feature type="region of interest" description="Disordered" evidence="7">
    <location>
        <begin position="1"/>
        <end position="77"/>
    </location>
</feature>
<evidence type="ECO:0000256" key="4">
    <source>
        <dbReference type="ARBA" id="ARBA00023125"/>
    </source>
</evidence>
<feature type="transmembrane region" description="Helical" evidence="8">
    <location>
        <begin position="589"/>
        <end position="609"/>
    </location>
</feature>
<reference evidence="10" key="1">
    <citation type="submission" date="2023-08" db="EMBL/GenBank/DDBJ databases">
        <title>Black Yeasts Isolated from many extreme environments.</title>
        <authorList>
            <person name="Coleine C."/>
            <person name="Stajich J.E."/>
            <person name="Selbmann L."/>
        </authorList>
    </citation>
    <scope>NUCLEOTIDE SEQUENCE</scope>
    <source>
        <strain evidence="10">CCFEE 5810</strain>
    </source>
</reference>
<comment type="subcellular location">
    <subcellularLocation>
        <location evidence="1">Nucleus</location>
    </subcellularLocation>
</comment>
<gene>
    <name evidence="10" type="primary">GIN1_1</name>
    <name evidence="10" type="ORF">LTR97_005562</name>
</gene>
<evidence type="ECO:0000256" key="7">
    <source>
        <dbReference type="SAM" id="MobiDB-lite"/>
    </source>
</evidence>
<evidence type="ECO:0000256" key="8">
    <source>
        <dbReference type="SAM" id="Phobius"/>
    </source>
</evidence>
<dbReference type="AlphaFoldDB" id="A0AAN7WAA0"/>
<dbReference type="Pfam" id="PF04082">
    <property type="entry name" value="Fungal_trans"/>
    <property type="match status" value="1"/>
</dbReference>
<keyword evidence="4" id="KW-0238">DNA-binding</keyword>
<evidence type="ECO:0000256" key="5">
    <source>
        <dbReference type="ARBA" id="ARBA00023163"/>
    </source>
</evidence>
<dbReference type="Proteomes" id="UP001310594">
    <property type="component" value="Unassembled WGS sequence"/>
</dbReference>
<keyword evidence="8" id="KW-0812">Transmembrane</keyword>
<feature type="compositionally biased region" description="Polar residues" evidence="7">
    <location>
        <begin position="209"/>
        <end position="218"/>
    </location>
</feature>
<dbReference type="InterPro" id="IPR051711">
    <property type="entry name" value="Stress_Response_Reg"/>
</dbReference>
<evidence type="ECO:0000256" key="1">
    <source>
        <dbReference type="ARBA" id="ARBA00004123"/>
    </source>
</evidence>
<dbReference type="EMBL" id="JAVRQU010000007">
    <property type="protein sequence ID" value="KAK5701043.1"/>
    <property type="molecule type" value="Genomic_DNA"/>
</dbReference>
<evidence type="ECO:0000313" key="11">
    <source>
        <dbReference type="Proteomes" id="UP001310594"/>
    </source>
</evidence>
<evidence type="ECO:0000313" key="10">
    <source>
        <dbReference type="EMBL" id="KAK5701043.1"/>
    </source>
</evidence>
<evidence type="ECO:0000259" key="9">
    <source>
        <dbReference type="SMART" id="SM00906"/>
    </source>
</evidence>
<keyword evidence="5" id="KW-0804">Transcription</keyword>
<feature type="compositionally biased region" description="Basic and acidic residues" evidence="7">
    <location>
        <begin position="1"/>
        <end position="15"/>
    </location>
</feature>
<evidence type="ECO:0000256" key="6">
    <source>
        <dbReference type="ARBA" id="ARBA00023242"/>
    </source>
</evidence>
<comment type="caution">
    <text evidence="10">The sequence shown here is derived from an EMBL/GenBank/DDBJ whole genome shotgun (WGS) entry which is preliminary data.</text>
</comment>
<sequence length="959" mass="106291">MDFSPEYDHISHGEGSEEDDEVKEEHTSPQSPSGGLNVTGTNGIKTKGHLQKRRRVTRACDECRRKPSNRRRNPAPAYVENLEHRVHRAETLLHILIPNLDLNDPGIDAAVHQGWIPGAPGRGNPTVASKVEQPTPPEQPQGLDKAQNKSDTNLESMVRAVAQLDMDEQGHWDYHGHSSGLSFVRRMREQLGDLMGPETKATPFVKSRPMSQVLESPRSNGDSPSGDVSPSSATELPPIEYAREVCHHAVSDAASLLRVVHQPSFWKSFDELYSKSPENYTNDDNVFLPLFHTAMALGSLFSKNDQGTLDQNGYETAIQQGFAHFKCARQMMDIADCRDLTSIQAVVFMILFLQSSAKLSQCYAYVGVALRSALRMGLHRAYAGNWNPIEAETRKRVFWVVRKMDIYVGAMLGLPQTLSDEDIDQDFPLEVDDDCVTEDGILPMPEGTVSLMTAFNAHTRLVQLISKIVRNVYPIHTQQNLPDKSYSVPFSVIREIEGELEEWKNALPPILNPCQAPARYIRIQQLLRLSYAHAQVMLYKPFLHYVAMGKRASPVDQRAYACAASYVNVSRNIIHIVTQMKQKGLLNGAFWFIMYTSFFAILSLVYFAAENPDNATTQAVIKDALEGRQVLASLARRSMAADRCTATLNGVFQRLPEWMQEGQQNPAMSRKRQFEHSPAPSQQRADPRASRSHPDVSVVAPTSTGTPIGPGNTKRASTFPRHGSTIQANTSPSSLDASWSQSGTSSYGPHTPTSNSFDASAFGRWNDPSVTSGSMSNSMQQYTMPQTFANPALPDLSAMMFPTADEPLGYPNQPLTTFENNQQFAAKNDPYAFGNGMDSTASQMMSARPISRGRDDNIEAQFFALPPYIEQRQQQQRQRQAQQAHALGGFGTPNGMPFTNGHPVNAQTAAMQMPPQNGANEWMQQGQAQGQAFGNIDLQSLFGGAEWNPMLMGHGYQNQ</sequence>
<feature type="region of interest" description="Disordered" evidence="7">
    <location>
        <begin position="196"/>
        <end position="234"/>
    </location>
</feature>
<dbReference type="PANTHER" id="PTHR47540:SF1">
    <property type="entry name" value="ACTIVATOR OF STRESS GENES 1-RELATED"/>
    <property type="match status" value="1"/>
</dbReference>
<dbReference type="GO" id="GO:0005634">
    <property type="term" value="C:nucleus"/>
    <property type="evidence" value="ECO:0007669"/>
    <property type="project" value="UniProtKB-SubCell"/>
</dbReference>
<dbReference type="SMART" id="SM00906">
    <property type="entry name" value="Fungal_trans"/>
    <property type="match status" value="1"/>
</dbReference>
<feature type="region of interest" description="Disordered" evidence="7">
    <location>
        <begin position="117"/>
        <end position="150"/>
    </location>
</feature>
<dbReference type="GO" id="GO:0006351">
    <property type="term" value="P:DNA-templated transcription"/>
    <property type="evidence" value="ECO:0007669"/>
    <property type="project" value="InterPro"/>
</dbReference>
<keyword evidence="8" id="KW-1133">Transmembrane helix</keyword>
<feature type="compositionally biased region" description="Polar residues" evidence="7">
    <location>
        <begin position="28"/>
        <end position="44"/>
    </location>
</feature>
<dbReference type="PANTHER" id="PTHR47540">
    <property type="entry name" value="THIAMINE REPRESSIBLE GENES REGULATORY PROTEIN THI5"/>
    <property type="match status" value="1"/>
</dbReference>
<dbReference type="InterPro" id="IPR007219">
    <property type="entry name" value="XnlR_reg_dom"/>
</dbReference>
<dbReference type="GO" id="GO:0043565">
    <property type="term" value="F:sequence-specific DNA binding"/>
    <property type="evidence" value="ECO:0007669"/>
    <property type="project" value="TreeGrafter"/>
</dbReference>
<feature type="compositionally biased region" description="Basic residues" evidence="7">
    <location>
        <begin position="46"/>
        <end position="57"/>
    </location>
</feature>
<keyword evidence="3" id="KW-0805">Transcription regulation</keyword>
<evidence type="ECO:0000256" key="3">
    <source>
        <dbReference type="ARBA" id="ARBA00023015"/>
    </source>
</evidence>
<dbReference type="GO" id="GO:0045944">
    <property type="term" value="P:positive regulation of transcription by RNA polymerase II"/>
    <property type="evidence" value="ECO:0007669"/>
    <property type="project" value="TreeGrafter"/>
</dbReference>
<feature type="compositionally biased region" description="Low complexity" evidence="7">
    <location>
        <begin position="219"/>
        <end position="232"/>
    </location>
</feature>
<protein>
    <submittedName>
        <fullName evidence="10">Gypsy retrotransposon integrase-like protein 1</fullName>
    </submittedName>
</protein>